<sequence length="87" mass="10051">MDTFKHLDKIYLIFILLLTQSCNRPRRLYLKNKSDNAVMLRLDTAFAAEKGSIQARFKDSLDGKQIMPGNMIINFGAGKWKESDERI</sequence>
<keyword evidence="2" id="KW-1185">Reference proteome</keyword>
<accession>A0ABR9WE84</accession>
<dbReference type="RefSeq" id="WP_379992174.1">
    <property type="nucleotide sequence ID" value="NZ_JBHSRU010000007.1"/>
</dbReference>
<gene>
    <name evidence="1" type="ORF">IEE83_18105</name>
</gene>
<protein>
    <submittedName>
        <fullName evidence="1">Uncharacterized protein</fullName>
    </submittedName>
</protein>
<evidence type="ECO:0000313" key="2">
    <source>
        <dbReference type="Proteomes" id="UP000634134"/>
    </source>
</evidence>
<name>A0ABR9WE84_9BACT</name>
<reference evidence="2" key="1">
    <citation type="submission" date="2023-07" db="EMBL/GenBank/DDBJ databases">
        <title>Dyadobacter sp. nov 'subterranea' isolated from contaminted grondwater.</title>
        <authorList>
            <person name="Szabo I."/>
            <person name="Al-Omari J."/>
            <person name="Szerdahelyi S.G."/>
            <person name="Rado J."/>
        </authorList>
    </citation>
    <scope>NUCLEOTIDE SEQUENCE [LARGE SCALE GENOMIC DNA]</scope>
    <source>
        <strain evidence="2">UP-52</strain>
    </source>
</reference>
<dbReference type="EMBL" id="JACYGY010000001">
    <property type="protein sequence ID" value="MBE9463800.1"/>
    <property type="molecule type" value="Genomic_DNA"/>
</dbReference>
<organism evidence="1 2">
    <name type="scientific">Dyadobacter subterraneus</name>
    <dbReference type="NCBI Taxonomy" id="2773304"/>
    <lineage>
        <taxon>Bacteria</taxon>
        <taxon>Pseudomonadati</taxon>
        <taxon>Bacteroidota</taxon>
        <taxon>Cytophagia</taxon>
        <taxon>Cytophagales</taxon>
        <taxon>Spirosomataceae</taxon>
        <taxon>Dyadobacter</taxon>
    </lineage>
</organism>
<dbReference type="PROSITE" id="PS51257">
    <property type="entry name" value="PROKAR_LIPOPROTEIN"/>
    <property type="match status" value="1"/>
</dbReference>
<dbReference type="Proteomes" id="UP000634134">
    <property type="component" value="Unassembled WGS sequence"/>
</dbReference>
<comment type="caution">
    <text evidence="1">The sequence shown here is derived from an EMBL/GenBank/DDBJ whole genome shotgun (WGS) entry which is preliminary data.</text>
</comment>
<evidence type="ECO:0000313" key="1">
    <source>
        <dbReference type="EMBL" id="MBE9463800.1"/>
    </source>
</evidence>
<proteinExistence type="predicted"/>